<protein>
    <submittedName>
        <fullName evidence="1">Uncharacterized protein</fullName>
    </submittedName>
</protein>
<dbReference type="AlphaFoldDB" id="A0AAE0AE43"/>
<proteinExistence type="predicted"/>
<reference evidence="1" key="1">
    <citation type="journal article" date="2023" name="Plant J.">
        <title>Genome sequences and population genomics provide insights into the demographic history, inbreeding, and mutation load of two 'living fossil' tree species of Dipteronia.</title>
        <authorList>
            <person name="Feng Y."/>
            <person name="Comes H.P."/>
            <person name="Chen J."/>
            <person name="Zhu S."/>
            <person name="Lu R."/>
            <person name="Zhang X."/>
            <person name="Li P."/>
            <person name="Qiu J."/>
            <person name="Olsen K.M."/>
            <person name="Qiu Y."/>
        </authorList>
    </citation>
    <scope>NUCLEOTIDE SEQUENCE</scope>
    <source>
        <strain evidence="1">NBL</strain>
    </source>
</reference>
<sequence length="97" mass="10720">MMAVVRMLAYGCPADFLDEYVQIGESTAIESLKHFCDIVIRVFETQYLRKPNTNDIVRLLKEGNDQGFLGMLGVLTVCIGVGRTVPQHGMSGALWGN</sequence>
<evidence type="ECO:0000313" key="2">
    <source>
        <dbReference type="Proteomes" id="UP001281410"/>
    </source>
</evidence>
<keyword evidence="2" id="KW-1185">Reference proteome</keyword>
<name>A0AAE0AE43_9ROSI</name>
<dbReference type="PANTHER" id="PTHR47150:SF7">
    <property type="entry name" value="NUCLEASE"/>
    <property type="match status" value="1"/>
</dbReference>
<gene>
    <name evidence="1" type="ORF">Dsin_016820</name>
</gene>
<dbReference type="Proteomes" id="UP001281410">
    <property type="component" value="Unassembled WGS sequence"/>
</dbReference>
<accession>A0AAE0AE43</accession>
<dbReference type="EMBL" id="JANJYJ010000005">
    <property type="protein sequence ID" value="KAK3212114.1"/>
    <property type="molecule type" value="Genomic_DNA"/>
</dbReference>
<evidence type="ECO:0000313" key="1">
    <source>
        <dbReference type="EMBL" id="KAK3212114.1"/>
    </source>
</evidence>
<organism evidence="1 2">
    <name type="scientific">Dipteronia sinensis</name>
    <dbReference type="NCBI Taxonomy" id="43782"/>
    <lineage>
        <taxon>Eukaryota</taxon>
        <taxon>Viridiplantae</taxon>
        <taxon>Streptophyta</taxon>
        <taxon>Embryophyta</taxon>
        <taxon>Tracheophyta</taxon>
        <taxon>Spermatophyta</taxon>
        <taxon>Magnoliopsida</taxon>
        <taxon>eudicotyledons</taxon>
        <taxon>Gunneridae</taxon>
        <taxon>Pentapetalae</taxon>
        <taxon>rosids</taxon>
        <taxon>malvids</taxon>
        <taxon>Sapindales</taxon>
        <taxon>Sapindaceae</taxon>
        <taxon>Hippocastanoideae</taxon>
        <taxon>Acereae</taxon>
        <taxon>Dipteronia</taxon>
    </lineage>
</organism>
<dbReference type="PANTHER" id="PTHR47150">
    <property type="entry name" value="OS12G0169200 PROTEIN"/>
    <property type="match status" value="1"/>
</dbReference>
<comment type="caution">
    <text evidence="1">The sequence shown here is derived from an EMBL/GenBank/DDBJ whole genome shotgun (WGS) entry which is preliminary data.</text>
</comment>